<feature type="compositionally biased region" description="Basic and acidic residues" evidence="2">
    <location>
        <begin position="765"/>
        <end position="782"/>
    </location>
</feature>
<feature type="compositionally biased region" description="Polar residues" evidence="2">
    <location>
        <begin position="375"/>
        <end position="389"/>
    </location>
</feature>
<comment type="caution">
    <text evidence="3">The sequence shown here is derived from an EMBL/GenBank/DDBJ whole genome shotgun (WGS) entry which is preliminary data.</text>
</comment>
<evidence type="ECO:0000256" key="1">
    <source>
        <dbReference type="SAM" id="Coils"/>
    </source>
</evidence>
<feature type="compositionally biased region" description="Polar residues" evidence="2">
    <location>
        <begin position="215"/>
        <end position="234"/>
    </location>
</feature>
<proteinExistence type="predicted"/>
<feature type="compositionally biased region" description="Basic and acidic residues" evidence="2">
    <location>
        <begin position="426"/>
        <end position="442"/>
    </location>
</feature>
<protein>
    <submittedName>
        <fullName evidence="3">Uncharacterized protein</fullName>
    </submittedName>
</protein>
<feature type="compositionally biased region" description="Acidic residues" evidence="2">
    <location>
        <begin position="697"/>
        <end position="713"/>
    </location>
</feature>
<evidence type="ECO:0000313" key="3">
    <source>
        <dbReference type="EMBL" id="KAK7682706.1"/>
    </source>
</evidence>
<feature type="coiled-coil region" evidence="1">
    <location>
        <begin position="887"/>
        <end position="935"/>
    </location>
</feature>
<name>A0AAW0FPD9_9APHY</name>
<dbReference type="EMBL" id="JASBNA010000034">
    <property type="protein sequence ID" value="KAK7682706.1"/>
    <property type="molecule type" value="Genomic_DNA"/>
</dbReference>
<keyword evidence="4" id="KW-1185">Reference proteome</keyword>
<evidence type="ECO:0000313" key="4">
    <source>
        <dbReference type="Proteomes" id="UP001385951"/>
    </source>
</evidence>
<feature type="compositionally biased region" description="Polar residues" evidence="2">
    <location>
        <begin position="268"/>
        <end position="280"/>
    </location>
</feature>
<feature type="compositionally biased region" description="Low complexity" evidence="2">
    <location>
        <begin position="245"/>
        <end position="261"/>
    </location>
</feature>
<feature type="region of interest" description="Disordered" evidence="2">
    <location>
        <begin position="758"/>
        <end position="806"/>
    </location>
</feature>
<gene>
    <name evidence="3" type="ORF">QCA50_014089</name>
</gene>
<feature type="compositionally biased region" description="Low complexity" evidence="2">
    <location>
        <begin position="1046"/>
        <end position="1056"/>
    </location>
</feature>
<organism evidence="3 4">
    <name type="scientific">Cerrena zonata</name>
    <dbReference type="NCBI Taxonomy" id="2478898"/>
    <lineage>
        <taxon>Eukaryota</taxon>
        <taxon>Fungi</taxon>
        <taxon>Dikarya</taxon>
        <taxon>Basidiomycota</taxon>
        <taxon>Agaricomycotina</taxon>
        <taxon>Agaricomycetes</taxon>
        <taxon>Polyporales</taxon>
        <taxon>Cerrenaceae</taxon>
        <taxon>Cerrena</taxon>
    </lineage>
</organism>
<evidence type="ECO:0000256" key="2">
    <source>
        <dbReference type="SAM" id="MobiDB-lite"/>
    </source>
</evidence>
<feature type="region of interest" description="Disordered" evidence="2">
    <location>
        <begin position="697"/>
        <end position="731"/>
    </location>
</feature>
<accession>A0AAW0FPD9</accession>
<dbReference type="Proteomes" id="UP001385951">
    <property type="component" value="Unassembled WGS sequence"/>
</dbReference>
<feature type="region of interest" description="Disordered" evidence="2">
    <location>
        <begin position="1021"/>
        <end position="1079"/>
    </location>
</feature>
<feature type="compositionally biased region" description="Basic residues" evidence="2">
    <location>
        <begin position="333"/>
        <end position="343"/>
    </location>
</feature>
<feature type="region of interest" description="Disordered" evidence="2">
    <location>
        <begin position="184"/>
        <end position="466"/>
    </location>
</feature>
<reference evidence="3 4" key="1">
    <citation type="submission" date="2022-09" db="EMBL/GenBank/DDBJ databases">
        <authorList>
            <person name="Palmer J.M."/>
        </authorList>
    </citation>
    <scope>NUCLEOTIDE SEQUENCE [LARGE SCALE GENOMIC DNA]</scope>
    <source>
        <strain evidence="3 4">DSM 7382</strain>
    </source>
</reference>
<dbReference type="AlphaFoldDB" id="A0AAW0FPD9"/>
<sequence>MSYPLNLAQGSTLTGTEPESSGDIIFAGITFGLREAVYSFPNGCSEEQYTEWVNNMWNMLEAGAARYKTLLAADESVTAAWVPALMSNFGRIYKKWAAVEQCQRNPFDLLDVFVLKKPMKKKEVLLENIAPKFGHPMFRMDTQWMEELVTKWNNDRIDKKDKATVLRLDKTSYIGRLMMDENGQQAVETTKAGKKRARDALENEPIPCLPKLPLRQTSQHTPPPQQDSSMSTLDTTEKSLPGQLPHPSTSTLPVPSTSTLPAKPTSPLAASQESMLSTNPAAPVPRRNVRGPIPGPRKPGQPRIFLPAMEAPWPPRHIHRTPSPPPPPACRSSRAHHTPKRPVPHQLMSDAGPSAKRQKRSKLVAEGSDGHESDQTTSSRMSKASTQSKPARGCGSQRGPQRGRSQSIKAKKSAAPAPSSSRKGKGKEDPIVIDHEEEKAGDRTAAVQGSGATTDEPDSRSRKPSSLVACSKSTVFWNGKYLTPLQFWERVPKDSRLDLLQQAVAACASCVHGGFPCYVWNAGSTSCIKCKTSKTARCDFRPTKDGKGLKGVYARLLCRYLHAWRIYQFMKRKPPMLAYRAYDDYNFMPGVPVKSAPKAPKGTPQQIENMKIRLDGKSAELTKKWVGYSLAELQGEYAAFELDPPAADYQLNKILERGPNLWQLLPDDFPQVLDKYYAMLESRDDTFVVPQVIDIKSEEEEDKEDEEDDDEDVQVLPPSSAKASRKGKEVKRATIQYVGKPPPHIRPVSNARRVSDVLTPPSVADSDHHVSDLDEPGYHEIDNEPTAMQVDDKTPPPSATPQDGAMPRANEVLASSATSSQAESVIAVIQEFARLPSGKKLNDEDYNVLGELLRKRSSISPNDPSTSQTQRDLHELQETMPTLLSTIKGLTETVDALQVQVHQERDERAQTTQQIVDLRRELSEMKDQVAQQQATTSSPVDAIRELTTAIRESQEALITKAVSTSVKESFDVALSHTSLPLLVSSTLPVSSTEHTSGRGDTSASSLPMLQAEQLAIPDADASSMPHEDEGLSGSVMEIDTKGGTGSDDAAQSGSSAVPLPSTTQLPQEDSDAMGGINMD</sequence>
<keyword evidence="1" id="KW-0175">Coiled coil</keyword>